<protein>
    <recommendedName>
        <fullName evidence="4">DNA polymerase III subunit alpha</fullName>
        <ecNumber evidence="3">2.7.7.7</ecNumber>
    </recommendedName>
</protein>
<dbReference type="AlphaFoldDB" id="A0A0D6Z9U7"/>
<dbReference type="NCBIfam" id="TIGR00594">
    <property type="entry name" value="polc"/>
    <property type="match status" value="1"/>
</dbReference>
<organism evidence="12 13">
    <name type="scientific">Mesobacillus subterraneus</name>
    <dbReference type="NCBI Taxonomy" id="285983"/>
    <lineage>
        <taxon>Bacteria</taxon>
        <taxon>Bacillati</taxon>
        <taxon>Bacillota</taxon>
        <taxon>Bacilli</taxon>
        <taxon>Bacillales</taxon>
        <taxon>Bacillaceae</taxon>
        <taxon>Mesobacillus</taxon>
    </lineage>
</organism>
<comment type="subcellular location">
    <subcellularLocation>
        <location evidence="1">Cytoplasm</location>
    </subcellularLocation>
</comment>
<dbReference type="SMART" id="SM00481">
    <property type="entry name" value="POLIIIAc"/>
    <property type="match status" value="1"/>
</dbReference>
<dbReference type="PANTHER" id="PTHR32294">
    <property type="entry name" value="DNA POLYMERASE III SUBUNIT ALPHA"/>
    <property type="match status" value="1"/>
</dbReference>
<dbReference type="CDD" id="cd04485">
    <property type="entry name" value="DnaE_OBF"/>
    <property type="match status" value="1"/>
</dbReference>
<evidence type="ECO:0000256" key="8">
    <source>
        <dbReference type="ARBA" id="ARBA00022932"/>
    </source>
</evidence>
<dbReference type="OrthoDB" id="9803237at2"/>
<feature type="domain" description="Polymerase/histidinol phosphatase N-terminal" evidence="11">
    <location>
        <begin position="4"/>
        <end position="71"/>
    </location>
</feature>
<dbReference type="Pfam" id="PF02811">
    <property type="entry name" value="PHP"/>
    <property type="match status" value="1"/>
</dbReference>
<evidence type="ECO:0000256" key="9">
    <source>
        <dbReference type="ARBA" id="ARBA00025611"/>
    </source>
</evidence>
<dbReference type="Gene3D" id="1.10.150.870">
    <property type="match status" value="1"/>
</dbReference>
<accession>A0A0D6Z9U7</accession>
<evidence type="ECO:0000313" key="12">
    <source>
        <dbReference type="EMBL" id="KIY22135.1"/>
    </source>
</evidence>
<dbReference type="InterPro" id="IPR040982">
    <property type="entry name" value="DNA_pol3_finger"/>
</dbReference>
<dbReference type="Pfam" id="PF17657">
    <property type="entry name" value="DNA_pol3_finger"/>
    <property type="match status" value="1"/>
</dbReference>
<evidence type="ECO:0000256" key="3">
    <source>
        <dbReference type="ARBA" id="ARBA00012417"/>
    </source>
</evidence>
<keyword evidence="5 12" id="KW-0808">Transferase</keyword>
<keyword evidence="8" id="KW-0239">DNA-directed DNA polymerase</keyword>
<dbReference type="InterPro" id="IPR004805">
    <property type="entry name" value="DnaE2/DnaE/PolC"/>
</dbReference>
<dbReference type="EC" id="2.7.7.7" evidence="3"/>
<dbReference type="RefSeq" id="WP_044393389.1">
    <property type="nucleotide sequence ID" value="NZ_JXIQ01000078.1"/>
</dbReference>
<evidence type="ECO:0000256" key="5">
    <source>
        <dbReference type="ARBA" id="ARBA00022679"/>
    </source>
</evidence>
<dbReference type="InterPro" id="IPR004013">
    <property type="entry name" value="PHP_dom"/>
</dbReference>
<evidence type="ECO:0000313" key="13">
    <source>
        <dbReference type="Proteomes" id="UP000032512"/>
    </source>
</evidence>
<evidence type="ECO:0000256" key="2">
    <source>
        <dbReference type="ARBA" id="ARBA00009496"/>
    </source>
</evidence>
<dbReference type="InterPro" id="IPR003141">
    <property type="entry name" value="Pol/His_phosphatase_N"/>
</dbReference>
<dbReference type="Gene3D" id="1.10.10.1600">
    <property type="entry name" value="Bacterial DNA polymerase III alpha subunit, thumb domain"/>
    <property type="match status" value="1"/>
</dbReference>
<dbReference type="InterPro" id="IPR004365">
    <property type="entry name" value="NA-bd_OB_tRNA"/>
</dbReference>
<dbReference type="GO" id="GO:0003887">
    <property type="term" value="F:DNA-directed DNA polymerase activity"/>
    <property type="evidence" value="ECO:0007669"/>
    <property type="project" value="UniProtKB-KW"/>
</dbReference>
<reference evidence="12 13" key="1">
    <citation type="submission" date="2015-01" db="EMBL/GenBank/DDBJ databases">
        <title>Draft genome sequences of the supercritical CO2 tolerant bacteria Bacillus subterraneus MITOT1 and Bacillus cereus MIT0214.</title>
        <authorList>
            <person name="Peet K.C."/>
            <person name="Thompson J.R."/>
        </authorList>
    </citation>
    <scope>NUCLEOTIDE SEQUENCE [LARGE SCALE GENOMIC DNA]</scope>
    <source>
        <strain evidence="12 13">MITOT1</strain>
    </source>
</reference>
<evidence type="ECO:0000256" key="1">
    <source>
        <dbReference type="ARBA" id="ARBA00004496"/>
    </source>
</evidence>
<keyword evidence="6 12" id="KW-0548">Nucleotidyltransferase</keyword>
<dbReference type="InterPro" id="IPR011708">
    <property type="entry name" value="DNA_pol3_alpha_NTPase_dom"/>
</dbReference>
<dbReference type="PATRIC" id="fig|285983.3.peg.535"/>
<dbReference type="Pfam" id="PF07733">
    <property type="entry name" value="DNA_pol3_alpha"/>
    <property type="match status" value="1"/>
</dbReference>
<keyword evidence="7" id="KW-0235">DNA replication</keyword>
<dbReference type="SUPFAM" id="SSF89550">
    <property type="entry name" value="PHP domain-like"/>
    <property type="match status" value="1"/>
</dbReference>
<dbReference type="EMBL" id="JXIQ01000078">
    <property type="protein sequence ID" value="KIY22135.1"/>
    <property type="molecule type" value="Genomic_DNA"/>
</dbReference>
<dbReference type="GO" id="GO:0008408">
    <property type="term" value="F:3'-5' exonuclease activity"/>
    <property type="evidence" value="ECO:0007669"/>
    <property type="project" value="InterPro"/>
</dbReference>
<comment type="catalytic activity">
    <reaction evidence="10">
        <text>DNA(n) + a 2'-deoxyribonucleoside 5'-triphosphate = DNA(n+1) + diphosphate</text>
        <dbReference type="Rhea" id="RHEA:22508"/>
        <dbReference type="Rhea" id="RHEA-COMP:17339"/>
        <dbReference type="Rhea" id="RHEA-COMP:17340"/>
        <dbReference type="ChEBI" id="CHEBI:33019"/>
        <dbReference type="ChEBI" id="CHEBI:61560"/>
        <dbReference type="ChEBI" id="CHEBI:173112"/>
        <dbReference type="EC" id="2.7.7.7"/>
    </reaction>
</comment>
<dbReference type="InterPro" id="IPR041931">
    <property type="entry name" value="DNA_pol3_alpha_thumb_dom"/>
</dbReference>
<dbReference type="NCBIfam" id="NF004226">
    <property type="entry name" value="PRK05673.1"/>
    <property type="match status" value="1"/>
</dbReference>
<dbReference type="InterPro" id="IPR016195">
    <property type="entry name" value="Pol/histidinol_Pase-like"/>
</dbReference>
<proteinExistence type="inferred from homology"/>
<dbReference type="GO" id="GO:0005737">
    <property type="term" value="C:cytoplasm"/>
    <property type="evidence" value="ECO:0007669"/>
    <property type="project" value="UniProtKB-SubCell"/>
</dbReference>
<sequence>MPFIHLHVYSAFTLLTSTATVEQLVRDAKAKGFSALALTDHNVMYGSVAFYKECLKHSIKPLLGLTVDVVSSSLENESFPLVLLAKNNLGFQNLIKISSAVQTKSPAGIPIKWLKHYAAGLFAMTPGKIGEIEYYLANGEREKAAITVDSYKQIFGKENFYLAIQDHGLPGQRELIKQLNDLGSDTNTPLAASNQVHYLEKEDSFAHECLLAIKNGDKLQDDGREKLGSSEFYLKTAKEMTELLSEYPEALENTLKMAEECNVMLDFGTRHLPKFPVTTGKSADEMLEELCFHGLEKRYGKPSRQHVERLEYELSIIKKMNFSDYFLIVWDFIKYSREKGILIGPGRGSAAGSIVSYVLFITDADPIEHNLLFERFLNPERISMPDIDIDFPDNRRDEVIEYVAAKYGELHVAQIATFGTLAAKAAVRDVGRVFGLNTKELDRLSRLVPSRLGITLKDAISESDGLKEFIKETSKNKRILETAMKLEGLPRHTSTHAAGVVISEQPLTNIVPIQTGQSKVFLTQYSMDHLEELGLLKMDFLGLRNLTLIDSILRSIRLKTGQKLRVQDIPGEDTETFQLLGRGQTTGIFQLESEGMRKVLTRLAPTRFEDIVAVNALYRPGPMENIPLFIDRKHGRQPIDYYHQDLESILRNTYGVIVYQEQIIQIASKMAGFSLGEADLLRRAVSKKKKEVLASEREHFVTGALRKGYDHQTAELVYELIIRFANYGFNRSHAVAYSMITYQLAYLKTHYPLYFMAALLTSAIGNDAKIAQYARELQQMEIKLKPPSINKSAFGFEPEGDSVRYSLAGIKGLGIASLKEIFLARRNGQFKDIFDFCIRVPHKAATRKVLEVLIYSGAFDEFGKDRAVLLATIDVAIEHAQLVAPDDSGQIDMFTEAEFSLKPKYIEVDPMRIEDRLRLEKEVLGVYLSRHPVSIHEKEFEEAGVKKIASKAPGNKIRLGVYLTEQKKIRTKKGELMAFLTLSDASGETEAVVFPAVYKQFGHVLKQGGILLLEGKFEERDGRSQFIVHQVLDLEAAAAPPNGQEKTVLYLRIAKGAGSNDRIDELKALLKIHHGTVPVIVYNEETGKSVLLPNEFNVSTELRSVNEFKKVLGNQNVILKN</sequence>
<comment type="caution">
    <text evidence="12">The sequence shown here is derived from an EMBL/GenBank/DDBJ whole genome shotgun (WGS) entry which is preliminary data.</text>
</comment>
<dbReference type="Pfam" id="PF01336">
    <property type="entry name" value="tRNA_anti-codon"/>
    <property type="match status" value="1"/>
</dbReference>
<dbReference type="PANTHER" id="PTHR32294:SF0">
    <property type="entry name" value="DNA POLYMERASE III SUBUNIT ALPHA"/>
    <property type="match status" value="1"/>
</dbReference>
<evidence type="ECO:0000256" key="10">
    <source>
        <dbReference type="ARBA" id="ARBA00049244"/>
    </source>
</evidence>
<dbReference type="GO" id="GO:0003676">
    <property type="term" value="F:nucleic acid binding"/>
    <property type="evidence" value="ECO:0007669"/>
    <property type="project" value="InterPro"/>
</dbReference>
<dbReference type="Gene3D" id="3.20.20.140">
    <property type="entry name" value="Metal-dependent hydrolases"/>
    <property type="match status" value="1"/>
</dbReference>
<dbReference type="InterPro" id="IPR029460">
    <property type="entry name" value="DNAPol_HHH"/>
</dbReference>
<evidence type="ECO:0000256" key="6">
    <source>
        <dbReference type="ARBA" id="ARBA00022695"/>
    </source>
</evidence>
<dbReference type="Pfam" id="PF14579">
    <property type="entry name" value="HHH_6"/>
    <property type="match status" value="1"/>
</dbReference>
<comment type="similarity">
    <text evidence="2">Belongs to the DNA polymerase type-C family. DnaE subfamily.</text>
</comment>
<dbReference type="Proteomes" id="UP000032512">
    <property type="component" value="Unassembled WGS sequence"/>
</dbReference>
<evidence type="ECO:0000256" key="4">
    <source>
        <dbReference type="ARBA" id="ARBA00019114"/>
    </source>
</evidence>
<comment type="function">
    <text evidence="9">DNA polymerase III is a complex, multichain enzyme responsible for most of the replicative synthesis in bacteria. This DNA polymerase also exhibits 3' to 5' exonuclease activity. The alpha chain is the DNA polymerase.</text>
</comment>
<dbReference type="GO" id="GO:0006260">
    <property type="term" value="P:DNA replication"/>
    <property type="evidence" value="ECO:0007669"/>
    <property type="project" value="UniProtKB-KW"/>
</dbReference>
<keyword evidence="13" id="KW-1185">Reference proteome</keyword>
<gene>
    <name evidence="12" type="primary">dnaE</name>
    <name evidence="12" type="ORF">UB32_09925</name>
</gene>
<name>A0A0D6Z9U7_9BACI</name>
<evidence type="ECO:0000259" key="11">
    <source>
        <dbReference type="SMART" id="SM00481"/>
    </source>
</evidence>
<evidence type="ECO:0000256" key="7">
    <source>
        <dbReference type="ARBA" id="ARBA00022705"/>
    </source>
</evidence>